<keyword evidence="1" id="KW-0472">Membrane</keyword>
<proteinExistence type="predicted"/>
<reference evidence="2 3" key="1">
    <citation type="submission" date="2019-10" db="EMBL/GenBank/DDBJ databases">
        <authorList>
            <person name="Wolf R A."/>
        </authorList>
    </citation>
    <scope>NUCLEOTIDE SEQUENCE [LARGE SCALE GENOMIC DNA]</scope>
    <source>
        <strain evidence="2">Collinsella_aerofaciens_MC2</strain>
    </source>
</reference>
<evidence type="ECO:0008006" key="4">
    <source>
        <dbReference type="Google" id="ProtNLM"/>
    </source>
</evidence>
<accession>A0A5K1IJI8</accession>
<evidence type="ECO:0000256" key="1">
    <source>
        <dbReference type="SAM" id="Phobius"/>
    </source>
</evidence>
<dbReference type="EMBL" id="CABWIE010000002">
    <property type="protein sequence ID" value="VWL87133.1"/>
    <property type="molecule type" value="Genomic_DNA"/>
</dbReference>
<dbReference type="RefSeq" id="WP_152075829.1">
    <property type="nucleotide sequence ID" value="NZ_CAAKNU010000023.1"/>
</dbReference>
<sequence>MKGKGWRTFQIIQLVLFLCVSGFLFSRTVDGHGTVQTAEVRLISFAIWALFYIGLMAIEWLVYFIVRRCAK</sequence>
<organism evidence="2 3">
    <name type="scientific">Collinsella aerofaciens</name>
    <dbReference type="NCBI Taxonomy" id="74426"/>
    <lineage>
        <taxon>Bacteria</taxon>
        <taxon>Bacillati</taxon>
        <taxon>Actinomycetota</taxon>
        <taxon>Coriobacteriia</taxon>
        <taxon>Coriobacteriales</taxon>
        <taxon>Coriobacteriaceae</taxon>
        <taxon>Collinsella</taxon>
    </lineage>
</organism>
<dbReference type="Pfam" id="PF13061">
    <property type="entry name" value="DUF3923"/>
    <property type="match status" value="1"/>
</dbReference>
<dbReference type="AlphaFoldDB" id="A0A5K1IJI8"/>
<name>A0A5K1IJI8_9ACTN</name>
<evidence type="ECO:0000313" key="3">
    <source>
        <dbReference type="Proteomes" id="UP000361836"/>
    </source>
</evidence>
<evidence type="ECO:0000313" key="2">
    <source>
        <dbReference type="EMBL" id="VWL87133.1"/>
    </source>
</evidence>
<gene>
    <name evidence="2" type="ORF">KCJAJFAP_01553</name>
</gene>
<keyword evidence="1" id="KW-0812">Transmembrane</keyword>
<keyword evidence="3" id="KW-1185">Reference proteome</keyword>
<dbReference type="InterPro" id="IPR025037">
    <property type="entry name" value="DUF3923"/>
</dbReference>
<dbReference type="Proteomes" id="UP000361836">
    <property type="component" value="Unassembled WGS sequence"/>
</dbReference>
<protein>
    <recommendedName>
        <fullName evidence="4">DUF3923 family protein</fullName>
    </recommendedName>
</protein>
<feature type="transmembrane region" description="Helical" evidence="1">
    <location>
        <begin position="41"/>
        <end position="66"/>
    </location>
</feature>
<keyword evidence="1" id="KW-1133">Transmembrane helix</keyword>